<name>A0A1V6YWX9_PENNA</name>
<protein>
    <submittedName>
        <fullName evidence="1">Uncharacterized protein</fullName>
    </submittedName>
</protein>
<gene>
    <name evidence="1" type="ORF">PENNAL_c0008G04836</name>
</gene>
<organism evidence="1 2">
    <name type="scientific">Penicillium nalgiovense</name>
    <dbReference type="NCBI Taxonomy" id="60175"/>
    <lineage>
        <taxon>Eukaryota</taxon>
        <taxon>Fungi</taxon>
        <taxon>Dikarya</taxon>
        <taxon>Ascomycota</taxon>
        <taxon>Pezizomycotina</taxon>
        <taxon>Eurotiomycetes</taxon>
        <taxon>Eurotiomycetidae</taxon>
        <taxon>Eurotiales</taxon>
        <taxon>Aspergillaceae</taxon>
        <taxon>Penicillium</taxon>
    </lineage>
</organism>
<reference evidence="2" key="1">
    <citation type="journal article" date="2017" name="Nat. Microbiol.">
        <title>Global analysis of biosynthetic gene clusters reveals vast potential of secondary metabolite production in Penicillium species.</title>
        <authorList>
            <person name="Nielsen J.C."/>
            <person name="Grijseels S."/>
            <person name="Prigent S."/>
            <person name="Ji B."/>
            <person name="Dainat J."/>
            <person name="Nielsen K.F."/>
            <person name="Frisvad J.C."/>
            <person name="Workman M."/>
            <person name="Nielsen J."/>
        </authorList>
    </citation>
    <scope>NUCLEOTIDE SEQUENCE [LARGE SCALE GENOMIC DNA]</scope>
    <source>
        <strain evidence="2">IBT 13039</strain>
    </source>
</reference>
<dbReference type="AlphaFoldDB" id="A0A1V6YWX9"/>
<dbReference type="Proteomes" id="UP000191691">
    <property type="component" value="Unassembled WGS sequence"/>
</dbReference>
<proteinExistence type="predicted"/>
<sequence length="38" mass="4442">MVNIPTWESSYGLDVPQPYKRGSYEFEDMIQDNGIDDM</sequence>
<accession>A0A1V6YWX9</accession>
<comment type="caution">
    <text evidence="1">The sequence shown here is derived from an EMBL/GenBank/DDBJ whole genome shotgun (WGS) entry which is preliminary data.</text>
</comment>
<evidence type="ECO:0000313" key="2">
    <source>
        <dbReference type="Proteomes" id="UP000191691"/>
    </source>
</evidence>
<evidence type="ECO:0000313" key="1">
    <source>
        <dbReference type="EMBL" id="OQE91930.1"/>
    </source>
</evidence>
<dbReference type="EMBL" id="MOOB01000008">
    <property type="protein sequence ID" value="OQE91930.1"/>
    <property type="molecule type" value="Genomic_DNA"/>
</dbReference>
<keyword evidence="2" id="KW-1185">Reference proteome</keyword>